<proteinExistence type="predicted"/>
<dbReference type="InterPro" id="IPR003673">
    <property type="entry name" value="CoA-Trfase_fam_III"/>
</dbReference>
<dbReference type="Pfam" id="PF02515">
    <property type="entry name" value="CoA_transf_3"/>
    <property type="match status" value="1"/>
</dbReference>
<keyword evidence="1 3" id="KW-0808">Transferase</keyword>
<dbReference type="PANTHER" id="PTHR48207:SF3">
    <property type="entry name" value="SUCCINATE--HYDROXYMETHYLGLUTARATE COA-TRANSFERASE"/>
    <property type="match status" value="1"/>
</dbReference>
<accession>A0ABS9XUF1</accession>
<dbReference type="Gene3D" id="3.40.50.10540">
    <property type="entry name" value="Crotonobetainyl-coa:carnitine coa-transferase, domain 1"/>
    <property type="match status" value="1"/>
</dbReference>
<organism evidence="3 4">
    <name type="scientific">Streptomyces spinosisporus</name>
    <dbReference type="NCBI Taxonomy" id="2927582"/>
    <lineage>
        <taxon>Bacteria</taxon>
        <taxon>Bacillati</taxon>
        <taxon>Actinomycetota</taxon>
        <taxon>Actinomycetes</taxon>
        <taxon>Kitasatosporales</taxon>
        <taxon>Streptomycetaceae</taxon>
        <taxon>Streptomyces</taxon>
    </lineage>
</organism>
<evidence type="ECO:0000313" key="3">
    <source>
        <dbReference type="EMBL" id="MCI3245700.1"/>
    </source>
</evidence>
<dbReference type="RefSeq" id="WP_242713198.1">
    <property type="nucleotide sequence ID" value="NZ_JALDAX010000024.1"/>
</dbReference>
<evidence type="ECO:0000313" key="4">
    <source>
        <dbReference type="Proteomes" id="UP001165270"/>
    </source>
</evidence>
<dbReference type="SUPFAM" id="SSF89796">
    <property type="entry name" value="CoA-transferase family III (CaiB/BaiF)"/>
    <property type="match status" value="1"/>
</dbReference>
<dbReference type="GO" id="GO:0016740">
    <property type="term" value="F:transferase activity"/>
    <property type="evidence" value="ECO:0007669"/>
    <property type="project" value="UniProtKB-KW"/>
</dbReference>
<gene>
    <name evidence="3" type="ORF">MQN93_38940</name>
</gene>
<evidence type="ECO:0000256" key="2">
    <source>
        <dbReference type="SAM" id="MobiDB-lite"/>
    </source>
</evidence>
<name>A0ABS9XUF1_9ACTN</name>
<feature type="non-terminal residue" evidence="3">
    <location>
        <position position="1"/>
    </location>
</feature>
<dbReference type="InterPro" id="IPR023606">
    <property type="entry name" value="CoA-Trfase_III_dom_1_sf"/>
</dbReference>
<dbReference type="InterPro" id="IPR044855">
    <property type="entry name" value="CoA-Trfase_III_dom3_sf"/>
</dbReference>
<feature type="region of interest" description="Disordered" evidence="2">
    <location>
        <begin position="206"/>
        <end position="234"/>
    </location>
</feature>
<comment type="caution">
    <text evidence="3">The sequence shown here is derived from an EMBL/GenBank/DDBJ whole genome shotgun (WGS) entry which is preliminary data.</text>
</comment>
<protein>
    <submittedName>
        <fullName evidence="3">CoA transferase</fullName>
    </submittedName>
</protein>
<keyword evidence="4" id="KW-1185">Reference proteome</keyword>
<dbReference type="PANTHER" id="PTHR48207">
    <property type="entry name" value="SUCCINATE--HYDROXYMETHYLGLUTARATE COA-TRANSFERASE"/>
    <property type="match status" value="1"/>
</dbReference>
<evidence type="ECO:0000256" key="1">
    <source>
        <dbReference type="ARBA" id="ARBA00022679"/>
    </source>
</evidence>
<dbReference type="EMBL" id="JALDAX010000024">
    <property type="protein sequence ID" value="MCI3245700.1"/>
    <property type="molecule type" value="Genomic_DNA"/>
</dbReference>
<sequence length="234" mass="24665">GGGGAYIDVALADSVAAWSLWEVADYVATGVEPAPLGTAHRLAAPYQAFRCSDGNMLVIGAVDRAWVALCGVLGIDLSGDARFATEYERFVHREPLADILQKQFATADRGHWMAALRAAGVPCGPVNGVGDIVGDEQFLARGLFVHDERRHGQQTIVNTPIVSDGAPRARGAAPALGRDTLRVLTELGYDEQHARALIEAGVVTAPPHEIDAGPQPDPSATDATIEPVTPTTTR</sequence>
<reference evidence="3" key="1">
    <citation type="submission" date="2022-03" db="EMBL/GenBank/DDBJ databases">
        <title>Streptomyces 7R015 and 7R016 isolated from Barleria lupulina in Thailand.</title>
        <authorList>
            <person name="Kanchanasin P."/>
            <person name="Phongsopitanun W."/>
            <person name="Tanasupawat S."/>
        </authorList>
    </citation>
    <scope>NUCLEOTIDE SEQUENCE</scope>
    <source>
        <strain evidence="3">7R016</strain>
    </source>
</reference>
<dbReference type="Gene3D" id="3.30.1540.10">
    <property type="entry name" value="formyl-coa transferase, domain 3"/>
    <property type="match status" value="1"/>
</dbReference>
<dbReference type="InterPro" id="IPR050483">
    <property type="entry name" value="CoA-transferase_III_domain"/>
</dbReference>
<dbReference type="Proteomes" id="UP001165270">
    <property type="component" value="Unassembled WGS sequence"/>
</dbReference>